<accession>A0A2D0NCZ9</accession>
<protein>
    <submittedName>
        <fullName evidence="1">Glycerol acyltransferase</fullName>
    </submittedName>
</protein>
<dbReference type="PANTHER" id="PTHR38009">
    <property type="entry name" value="CONSERVED HYPOTHETICAL PHAGE TAIL PROTEIN"/>
    <property type="match status" value="1"/>
</dbReference>
<keyword evidence="1" id="KW-0012">Acyltransferase</keyword>
<dbReference type="OrthoDB" id="9799891at2"/>
<organism evidence="1 2">
    <name type="scientific">Flavilitoribacter nigricans (strain ATCC 23147 / DSM 23189 / NBRC 102662 / NCIMB 1420 / SS-2)</name>
    <name type="common">Lewinella nigricans</name>
    <dbReference type="NCBI Taxonomy" id="1122177"/>
    <lineage>
        <taxon>Bacteria</taxon>
        <taxon>Pseudomonadati</taxon>
        <taxon>Bacteroidota</taxon>
        <taxon>Saprospiria</taxon>
        <taxon>Saprospirales</taxon>
        <taxon>Lewinellaceae</taxon>
        <taxon>Flavilitoribacter</taxon>
    </lineage>
</organism>
<evidence type="ECO:0000313" key="2">
    <source>
        <dbReference type="Proteomes" id="UP000223913"/>
    </source>
</evidence>
<keyword evidence="2" id="KW-1185">Reference proteome</keyword>
<dbReference type="EMBL" id="PDUD01000018">
    <property type="protein sequence ID" value="PHN06365.1"/>
    <property type="molecule type" value="Genomic_DNA"/>
</dbReference>
<comment type="caution">
    <text evidence="1">The sequence shown here is derived from an EMBL/GenBank/DDBJ whole genome shotgun (WGS) entry which is preliminary data.</text>
</comment>
<proteinExistence type="predicted"/>
<dbReference type="PANTHER" id="PTHR38009:SF1">
    <property type="entry name" value="CONSERVED HYPOTHETICAL PHAGE TAIL PROTEIN"/>
    <property type="match status" value="1"/>
</dbReference>
<dbReference type="GO" id="GO:0016746">
    <property type="term" value="F:acyltransferase activity"/>
    <property type="evidence" value="ECO:0007669"/>
    <property type="project" value="UniProtKB-KW"/>
</dbReference>
<reference evidence="1 2" key="1">
    <citation type="submission" date="2017-10" db="EMBL/GenBank/DDBJ databases">
        <title>The draft genome sequence of Lewinella nigricans NBRC 102662.</title>
        <authorList>
            <person name="Wang K."/>
        </authorList>
    </citation>
    <scope>NUCLEOTIDE SEQUENCE [LARGE SCALE GENOMIC DNA]</scope>
    <source>
        <strain evidence="1 2">NBRC 102662</strain>
    </source>
</reference>
<dbReference type="Pfam" id="PF06841">
    <property type="entry name" value="Phage_T4_gp19"/>
    <property type="match status" value="1"/>
</dbReference>
<dbReference type="RefSeq" id="WP_099150348.1">
    <property type="nucleotide sequence ID" value="NZ_PDUD01000018.1"/>
</dbReference>
<dbReference type="AlphaFoldDB" id="A0A2D0NCZ9"/>
<name>A0A2D0NCZ9_FLAN2</name>
<gene>
    <name evidence="1" type="ORF">CRP01_12410</name>
</gene>
<evidence type="ECO:0000313" key="1">
    <source>
        <dbReference type="EMBL" id="PHN06365.1"/>
    </source>
</evidence>
<dbReference type="InterPro" id="IPR010667">
    <property type="entry name" value="Phage_T4_Gp19"/>
</dbReference>
<sequence length="158" mass="18397">MYDYPPVSFYFRVSFFDEEPNGNQGSEFGATYDTHFQSVAGLSTEIQMETYREGGENRYEHKLPGRTKYADLVLKRGLIKDSELIKWCTEAFEQMVIKPKILDIDLLNEKGETMLKWKVVHAWPKKWSVSDLNAEKSELAIESLELTYRYYTLTIGSD</sequence>
<dbReference type="GO" id="GO:0005198">
    <property type="term" value="F:structural molecule activity"/>
    <property type="evidence" value="ECO:0007669"/>
    <property type="project" value="InterPro"/>
</dbReference>
<dbReference type="NCBIfam" id="TIGR02241">
    <property type="entry name" value="conserved hypothetical phage tail region protein"/>
    <property type="match status" value="1"/>
</dbReference>
<keyword evidence="1" id="KW-0808">Transferase</keyword>
<dbReference type="InterPro" id="IPR011747">
    <property type="entry name" value="CHP02241"/>
</dbReference>
<dbReference type="Proteomes" id="UP000223913">
    <property type="component" value="Unassembled WGS sequence"/>
</dbReference>